<dbReference type="GO" id="GO:0005886">
    <property type="term" value="C:plasma membrane"/>
    <property type="evidence" value="ECO:0007669"/>
    <property type="project" value="UniProtKB-SubCell"/>
</dbReference>
<evidence type="ECO:0000313" key="10">
    <source>
        <dbReference type="Proteomes" id="UP001164718"/>
    </source>
</evidence>
<dbReference type="GO" id="GO:0022857">
    <property type="term" value="F:transmembrane transporter activity"/>
    <property type="evidence" value="ECO:0007669"/>
    <property type="project" value="TreeGrafter"/>
</dbReference>
<accession>A0A9E8LS45</accession>
<gene>
    <name evidence="9" type="ORF">OE104_07980</name>
</gene>
<feature type="transmembrane region" description="Helical" evidence="7">
    <location>
        <begin position="469"/>
        <end position="489"/>
    </location>
</feature>
<evidence type="ECO:0000256" key="2">
    <source>
        <dbReference type="ARBA" id="ARBA00022475"/>
    </source>
</evidence>
<dbReference type="InterPro" id="IPR050250">
    <property type="entry name" value="Macrolide_Exporter_MacB"/>
</dbReference>
<keyword evidence="5 7" id="KW-0472">Membrane</keyword>
<organism evidence="9 10">
    <name type="scientific">Fervidibacillus albus</name>
    <dbReference type="NCBI Taxonomy" id="2980026"/>
    <lineage>
        <taxon>Bacteria</taxon>
        <taxon>Bacillati</taxon>
        <taxon>Bacillota</taxon>
        <taxon>Bacilli</taxon>
        <taxon>Bacillales</taxon>
        <taxon>Bacillaceae</taxon>
        <taxon>Fervidibacillus</taxon>
    </lineage>
</organism>
<dbReference type="EMBL" id="CP106878">
    <property type="protein sequence ID" value="WAA08584.1"/>
    <property type="molecule type" value="Genomic_DNA"/>
</dbReference>
<evidence type="ECO:0000256" key="7">
    <source>
        <dbReference type="SAM" id="Phobius"/>
    </source>
</evidence>
<evidence type="ECO:0000256" key="6">
    <source>
        <dbReference type="SAM" id="MobiDB-lite"/>
    </source>
</evidence>
<feature type="domain" description="ABC3 transporter permease C-terminal" evidence="8">
    <location>
        <begin position="331"/>
        <end position="406"/>
    </location>
</feature>
<feature type="transmembrane region" description="Helical" evidence="7">
    <location>
        <begin position="371"/>
        <end position="392"/>
    </location>
</feature>
<keyword evidence="3 7" id="KW-0812">Transmembrane</keyword>
<feature type="region of interest" description="Disordered" evidence="6">
    <location>
        <begin position="129"/>
        <end position="150"/>
    </location>
</feature>
<dbReference type="InterPro" id="IPR003838">
    <property type="entry name" value="ABC3_permease_C"/>
</dbReference>
<dbReference type="Proteomes" id="UP001164718">
    <property type="component" value="Chromosome"/>
</dbReference>
<keyword evidence="10" id="KW-1185">Reference proteome</keyword>
<evidence type="ECO:0000256" key="5">
    <source>
        <dbReference type="ARBA" id="ARBA00023136"/>
    </source>
</evidence>
<feature type="region of interest" description="Disordered" evidence="6">
    <location>
        <begin position="69"/>
        <end position="91"/>
    </location>
</feature>
<dbReference type="Pfam" id="PF02687">
    <property type="entry name" value="FtsX"/>
    <property type="match status" value="1"/>
</dbReference>
<dbReference type="KEGG" id="faf:OE104_07980"/>
<dbReference type="RefSeq" id="WP_275416362.1">
    <property type="nucleotide sequence ID" value="NZ_CP106878.1"/>
</dbReference>
<sequence>MMNFMKRALLSTSFKKGRTFLLILVFSAILIFILAGLTIQNAALKAIDNASKSTGATVTLSTNIRNAFTSRDDNSAESNGENSRPEPGSFQVTPVDLDLAEQLADLDNVSSVNYLSTTYAFAESFEPITSSDTSTDETSDTNSFGGMSGGMRGTMAQGDVSIEGISSTDTLSDFSDGTNEIVDGVGLTEEDAGSNSAVIEQNLAEANDLSVGDTIEITSTDEETTIELQIVGIYETTATVDSRMMQFSVMNPSNTIYTSYTVANSLKGDDYANTIDSAVYTLSDPEKTADFVESAESLGLDTETYTLQTNDSTYQQMLQPLNNIGEFAENIIILVTAAGVVILSLIVILMVRERKHEIGVLLSLGEKRTKIVSQFFVEMLIVLIVAIGVSGVSGKYVGNVIGEQLINQQTETATTGEIQQTDGTFDRGSRSGLQGGFQSFRNFGASSTEIAEQIDDLNITVTLDDLFELGGYGLAISFISIVIASVGILRMQPKKILIS</sequence>
<evidence type="ECO:0000313" key="9">
    <source>
        <dbReference type="EMBL" id="WAA08584.1"/>
    </source>
</evidence>
<dbReference type="AlphaFoldDB" id="A0A9E8LS45"/>
<reference evidence="9" key="1">
    <citation type="submission" date="2022-09" db="EMBL/GenBank/DDBJ databases">
        <title>Complete Genomes of Fervidibacillus albus and Fervidibacillus halotolerans isolated from tidal flat sediments.</title>
        <authorList>
            <person name="Kwon K.K."/>
            <person name="Yang S.-H."/>
            <person name="Park M.J."/>
            <person name="Oh H.-M."/>
        </authorList>
    </citation>
    <scope>NUCLEOTIDE SEQUENCE</scope>
    <source>
        <strain evidence="9">MEBiC13591</strain>
    </source>
</reference>
<comment type="subcellular location">
    <subcellularLocation>
        <location evidence="1">Cell membrane</location>
        <topology evidence="1">Multi-pass membrane protein</topology>
    </subcellularLocation>
</comment>
<evidence type="ECO:0000256" key="4">
    <source>
        <dbReference type="ARBA" id="ARBA00022989"/>
    </source>
</evidence>
<name>A0A9E8LS45_9BACI</name>
<proteinExistence type="predicted"/>
<evidence type="ECO:0000256" key="3">
    <source>
        <dbReference type="ARBA" id="ARBA00022692"/>
    </source>
</evidence>
<dbReference type="PANTHER" id="PTHR30572:SF9">
    <property type="entry name" value="ABC TRANSPORTER PERMEASE PROTEIN"/>
    <property type="match status" value="1"/>
</dbReference>
<keyword evidence="2" id="KW-1003">Cell membrane</keyword>
<evidence type="ECO:0000256" key="1">
    <source>
        <dbReference type="ARBA" id="ARBA00004651"/>
    </source>
</evidence>
<protein>
    <submittedName>
        <fullName evidence="9">ABC transporter permease</fullName>
    </submittedName>
</protein>
<dbReference type="PANTHER" id="PTHR30572">
    <property type="entry name" value="MEMBRANE COMPONENT OF TRANSPORTER-RELATED"/>
    <property type="match status" value="1"/>
</dbReference>
<keyword evidence="4 7" id="KW-1133">Transmembrane helix</keyword>
<feature type="transmembrane region" description="Helical" evidence="7">
    <location>
        <begin position="331"/>
        <end position="351"/>
    </location>
</feature>
<evidence type="ECO:0000259" key="8">
    <source>
        <dbReference type="Pfam" id="PF02687"/>
    </source>
</evidence>